<evidence type="ECO:0000259" key="5">
    <source>
        <dbReference type="PROSITE" id="PS50111"/>
    </source>
</evidence>
<evidence type="ECO:0000256" key="3">
    <source>
        <dbReference type="PROSITE-ProRule" id="PRU00284"/>
    </source>
</evidence>
<dbReference type="InterPro" id="IPR004089">
    <property type="entry name" value="MCPsignal_dom"/>
</dbReference>
<keyword evidence="7" id="KW-1185">Reference proteome</keyword>
<keyword evidence="2 3" id="KW-0807">Transducer</keyword>
<dbReference type="AlphaFoldDB" id="A0A0C5VG37"/>
<comment type="subcellular location">
    <subcellularLocation>
        <location evidence="1">Membrane</location>
    </subcellularLocation>
</comment>
<evidence type="ECO:0000256" key="4">
    <source>
        <dbReference type="SAM" id="Coils"/>
    </source>
</evidence>
<gene>
    <name evidence="6" type="ORF">YC6258_01524</name>
</gene>
<dbReference type="Gene3D" id="1.20.120.30">
    <property type="entry name" value="Aspartate receptor, ligand-binding domain"/>
    <property type="match status" value="1"/>
</dbReference>
<evidence type="ECO:0000256" key="1">
    <source>
        <dbReference type="ARBA" id="ARBA00004370"/>
    </source>
</evidence>
<feature type="domain" description="Methyl-accepting transducer" evidence="5">
    <location>
        <begin position="31"/>
        <end position="250"/>
    </location>
</feature>
<dbReference type="SMART" id="SM00283">
    <property type="entry name" value="MA"/>
    <property type="match status" value="1"/>
</dbReference>
<dbReference type="Gene3D" id="6.10.250.3200">
    <property type="match status" value="1"/>
</dbReference>
<dbReference type="PANTHER" id="PTHR32089:SF112">
    <property type="entry name" value="LYSOZYME-LIKE PROTEIN-RELATED"/>
    <property type="match status" value="1"/>
</dbReference>
<dbReference type="Pfam" id="PF13682">
    <property type="entry name" value="CZB"/>
    <property type="match status" value="1"/>
</dbReference>
<keyword evidence="4" id="KW-0175">Coiled coil</keyword>
<dbReference type="GO" id="GO:0006935">
    <property type="term" value="P:chemotaxis"/>
    <property type="evidence" value="ECO:0007669"/>
    <property type="project" value="UniProtKB-ARBA"/>
</dbReference>
<reference evidence="6 7" key="1">
    <citation type="submission" date="2014-01" db="EMBL/GenBank/DDBJ databases">
        <title>Full genme sequencing of cellulolytic bacterium Gynuella sunshinyii YC6258T gen. nov., sp. nov.</title>
        <authorList>
            <person name="Khan H."/>
            <person name="Chung E.J."/>
            <person name="Chung Y.R."/>
        </authorList>
    </citation>
    <scope>NUCLEOTIDE SEQUENCE [LARGE SCALE GENOMIC DNA]</scope>
    <source>
        <strain evidence="6 7">YC6258</strain>
    </source>
</reference>
<evidence type="ECO:0000256" key="2">
    <source>
        <dbReference type="ARBA" id="ARBA00023224"/>
    </source>
</evidence>
<dbReference type="Proteomes" id="UP000032266">
    <property type="component" value="Chromosome"/>
</dbReference>
<proteinExistence type="predicted"/>
<evidence type="ECO:0000313" key="7">
    <source>
        <dbReference type="Proteomes" id="UP000032266"/>
    </source>
</evidence>
<dbReference type="OrthoDB" id="9808588at2"/>
<dbReference type="PANTHER" id="PTHR32089">
    <property type="entry name" value="METHYL-ACCEPTING CHEMOTAXIS PROTEIN MCPB"/>
    <property type="match status" value="1"/>
</dbReference>
<dbReference type="InterPro" id="IPR025991">
    <property type="entry name" value="Chemoreceptor_zinc-bind_dom"/>
</dbReference>
<dbReference type="STRING" id="1445510.YC6258_01524"/>
<name>A0A0C5VG37_9GAMM</name>
<dbReference type="GO" id="GO:0016020">
    <property type="term" value="C:membrane"/>
    <property type="evidence" value="ECO:0007669"/>
    <property type="project" value="UniProtKB-SubCell"/>
</dbReference>
<evidence type="ECO:0000313" key="6">
    <source>
        <dbReference type="EMBL" id="AJQ93572.1"/>
    </source>
</evidence>
<dbReference type="SUPFAM" id="SSF58104">
    <property type="entry name" value="Methyl-accepting chemotaxis protein (MCP) signaling domain"/>
    <property type="match status" value="1"/>
</dbReference>
<protein>
    <submittedName>
        <fullName evidence="6">Methyl-accepting chemotaxis protein</fullName>
    </submittedName>
</protein>
<dbReference type="KEGG" id="gsn:YC6258_01524"/>
<dbReference type="HOGENOM" id="CLU_000445_21_0_6"/>
<dbReference type="PROSITE" id="PS50111">
    <property type="entry name" value="CHEMOTAXIS_TRANSDUC_2"/>
    <property type="match status" value="1"/>
</dbReference>
<dbReference type="EMBL" id="CP007142">
    <property type="protein sequence ID" value="AJQ93572.1"/>
    <property type="molecule type" value="Genomic_DNA"/>
</dbReference>
<dbReference type="Pfam" id="PF00015">
    <property type="entry name" value="MCPsignal"/>
    <property type="match status" value="1"/>
</dbReference>
<feature type="coiled-coil region" evidence="4">
    <location>
        <begin position="12"/>
        <end position="39"/>
    </location>
</feature>
<sequence>MAWFGLARHQEAARLRQEQEVLQQQIRQLQSENELLKSIRKVADMRGDYIVSQSQQNRTLLELIFRAINRSTTFREMVAGKSDALEQDRVRLSESEATSNQIGAILRQISADLKDIDQLASSNSDTMKQLKSASHDIDKFVDMIQSISDQTNLLALNAAIEAARAGEQGRGFAVVADEVRNLARKTSEATHQIATLISQIIDLTDQADDGVDGIKLESNKLSETTESVFQTVGEITDISRDMLELINRTNHESFIQSVILDHFVWKNKVYTSFMEASNLVTEEQLHAHNHQECRLGKWYYDPEKSRKYSHLEAYRELETPHIRFHEVASDTIRLCQKGDIHQALKKLADMEETSEQVFHLLIELLHQMEQALSQNASSSADQSIDDILF</sequence>
<accession>A0A0C5VG37</accession>
<organism evidence="6 7">
    <name type="scientific">Gynuella sunshinyii YC6258</name>
    <dbReference type="NCBI Taxonomy" id="1445510"/>
    <lineage>
        <taxon>Bacteria</taxon>
        <taxon>Pseudomonadati</taxon>
        <taxon>Pseudomonadota</taxon>
        <taxon>Gammaproteobacteria</taxon>
        <taxon>Oceanospirillales</taxon>
        <taxon>Saccharospirillaceae</taxon>
        <taxon>Gynuella</taxon>
    </lineage>
</organism>
<dbReference type="GO" id="GO:0007165">
    <property type="term" value="P:signal transduction"/>
    <property type="evidence" value="ECO:0007669"/>
    <property type="project" value="UniProtKB-KW"/>
</dbReference>